<dbReference type="Proteomes" id="UP000637980">
    <property type="component" value="Unassembled WGS sequence"/>
</dbReference>
<evidence type="ECO:0000313" key="2">
    <source>
        <dbReference type="Proteomes" id="UP000637980"/>
    </source>
</evidence>
<keyword evidence="2" id="KW-1185">Reference proteome</keyword>
<comment type="caution">
    <text evidence="1">The sequence shown here is derived from an EMBL/GenBank/DDBJ whole genome shotgun (WGS) entry which is preliminary data.</text>
</comment>
<proteinExistence type="predicted"/>
<accession>A0ABQ3EN72</accession>
<name>A0ABQ3EN72_9HYPH</name>
<dbReference type="EMBL" id="BMXE01000007">
    <property type="protein sequence ID" value="GHB42865.1"/>
    <property type="molecule type" value="Genomic_DNA"/>
</dbReference>
<evidence type="ECO:0000313" key="1">
    <source>
        <dbReference type="EMBL" id="GHB42865.1"/>
    </source>
</evidence>
<organism evidence="1 2">
    <name type="scientific">Pseudovibrio japonicus</name>
    <dbReference type="NCBI Taxonomy" id="366534"/>
    <lineage>
        <taxon>Bacteria</taxon>
        <taxon>Pseudomonadati</taxon>
        <taxon>Pseudomonadota</taxon>
        <taxon>Alphaproteobacteria</taxon>
        <taxon>Hyphomicrobiales</taxon>
        <taxon>Stappiaceae</taxon>
        <taxon>Pseudovibrio</taxon>
    </lineage>
</organism>
<sequence length="64" mass="6921">MTDCVCEVQSAEVRPIGFSGLARVFSGIFAILSTPKTKVIYGRDLPPHLKRDIGFGIDSGPSIR</sequence>
<reference evidence="2" key="1">
    <citation type="journal article" date="2019" name="Int. J. Syst. Evol. Microbiol.">
        <title>The Global Catalogue of Microorganisms (GCM) 10K type strain sequencing project: providing services to taxonomists for standard genome sequencing and annotation.</title>
        <authorList>
            <consortium name="The Broad Institute Genomics Platform"/>
            <consortium name="The Broad Institute Genome Sequencing Center for Infectious Disease"/>
            <person name="Wu L."/>
            <person name="Ma J."/>
        </authorList>
    </citation>
    <scope>NUCLEOTIDE SEQUENCE [LARGE SCALE GENOMIC DNA]</scope>
    <source>
        <strain evidence="2">KCTC 12861</strain>
    </source>
</reference>
<gene>
    <name evidence="1" type="ORF">GCM10007094_35240</name>
</gene>
<protein>
    <submittedName>
        <fullName evidence="1">Uncharacterized protein</fullName>
    </submittedName>
</protein>